<proteinExistence type="predicted"/>
<dbReference type="KEGG" id="sphu:SPPYR_0751"/>
<dbReference type="EMBL" id="LT598653">
    <property type="protein sequence ID" value="SBV31871.1"/>
    <property type="molecule type" value="Genomic_DNA"/>
</dbReference>
<reference evidence="1" key="1">
    <citation type="submission" date="2016-03" db="EMBL/GenBank/DDBJ databases">
        <authorList>
            <person name="Ploux O."/>
        </authorList>
    </citation>
    <scope>NUCLEOTIDE SEQUENCE</scope>
    <source>
        <strain evidence="1">UC10</strain>
    </source>
</reference>
<accession>A0A1Y5PPG8</accession>
<organism evidence="1">
    <name type="scientific">uncultured Sphingopyxis sp</name>
    <dbReference type="NCBI Taxonomy" id="310581"/>
    <lineage>
        <taxon>Bacteria</taxon>
        <taxon>Pseudomonadati</taxon>
        <taxon>Pseudomonadota</taxon>
        <taxon>Alphaproteobacteria</taxon>
        <taxon>Sphingomonadales</taxon>
        <taxon>Sphingomonadaceae</taxon>
        <taxon>Sphingopyxis</taxon>
        <taxon>environmental samples</taxon>
    </lineage>
</organism>
<dbReference type="RefSeq" id="WP_295323842.1">
    <property type="nucleotide sequence ID" value="NZ_LT598653.1"/>
</dbReference>
<gene>
    <name evidence="1" type="ORF">SPPYR_0751</name>
</gene>
<protein>
    <submittedName>
        <fullName evidence="1">Uncharacterized protein</fullName>
    </submittedName>
</protein>
<evidence type="ECO:0000313" key="1">
    <source>
        <dbReference type="EMBL" id="SBV31871.1"/>
    </source>
</evidence>
<sequence>MNTPDNITRLHSGEEKLRVESLRRIAEIPDLATHLLMVEQTMNLIHALLPSTEVTDEYQLELGNLGIRCFNALASCLKLALSGYYQAAAIHIRDLLEMAFLLDYFSMDPALVTQWRTMSDRDRKKAFKPVAIREALDKRDGFTKQKRKAAYEQLSKLAGHATPEGAVMLAPDPNVSTVHCGPFLETTALRAVLSEAALTSIQAAGAFRTLIKRDGLEVSEARVGFLHAEAAWAKCVFGKELGHLPLAELRFLLDLVRKQEAET</sequence>
<name>A0A1Y5PPG8_9SPHN</name>
<dbReference type="AlphaFoldDB" id="A0A1Y5PPG8"/>